<dbReference type="GO" id="GO:0005744">
    <property type="term" value="C:TIM23 mitochondrial import inner membrane translocase complex"/>
    <property type="evidence" value="ECO:0007669"/>
    <property type="project" value="UniProtKB-UniRule"/>
</dbReference>
<evidence type="ECO:0000256" key="1">
    <source>
        <dbReference type="RuleBase" id="RU365079"/>
    </source>
</evidence>
<dbReference type="InterPro" id="IPR023214">
    <property type="entry name" value="HAD_sf"/>
</dbReference>
<feature type="region of interest" description="Disordered" evidence="2">
    <location>
        <begin position="230"/>
        <end position="273"/>
    </location>
</feature>
<keyword evidence="5" id="KW-1185">Reference proteome</keyword>
<dbReference type="Pfam" id="PF03031">
    <property type="entry name" value="NIF"/>
    <property type="match status" value="1"/>
</dbReference>
<evidence type="ECO:0000313" key="5">
    <source>
        <dbReference type="Proteomes" id="UP000664859"/>
    </source>
</evidence>
<dbReference type="SUPFAM" id="SSF56784">
    <property type="entry name" value="HAD-like"/>
    <property type="match status" value="1"/>
</dbReference>
<evidence type="ECO:0000256" key="2">
    <source>
        <dbReference type="SAM" id="MobiDB-lite"/>
    </source>
</evidence>
<dbReference type="InterPro" id="IPR036412">
    <property type="entry name" value="HAD-like_sf"/>
</dbReference>
<dbReference type="SMART" id="SM00577">
    <property type="entry name" value="CPDc"/>
    <property type="match status" value="1"/>
</dbReference>
<dbReference type="AlphaFoldDB" id="A0A836C7A9"/>
<keyword evidence="1" id="KW-0809">Transit peptide</keyword>
<keyword evidence="1" id="KW-0811">Translocation</keyword>
<feature type="compositionally biased region" description="Low complexity" evidence="2">
    <location>
        <begin position="247"/>
        <end position="262"/>
    </location>
</feature>
<comment type="subcellular location">
    <subcellularLocation>
        <location evidence="1">Mitochondrion inner membrane</location>
        <topology evidence="1">Single-pass membrane protein</topology>
    </subcellularLocation>
</comment>
<gene>
    <name evidence="4" type="ORF">JKP88DRAFT_159484</name>
</gene>
<comment type="subunit">
    <text evidence="1">Component of the TIM23 complex.</text>
</comment>
<dbReference type="GO" id="GO:0015031">
    <property type="term" value="P:protein transport"/>
    <property type="evidence" value="ECO:0007669"/>
    <property type="project" value="UniProtKB-KW"/>
</dbReference>
<comment type="caution">
    <text evidence="4">The sequence shown here is derived from an EMBL/GenBank/DDBJ whole genome shotgun (WGS) entry which is preliminary data.</text>
</comment>
<dbReference type="PROSITE" id="PS50969">
    <property type="entry name" value="FCP1"/>
    <property type="match status" value="1"/>
</dbReference>
<protein>
    <recommendedName>
        <fullName evidence="1">Mitochondrial import inner membrane translocase subunit TIM50</fullName>
    </recommendedName>
</protein>
<dbReference type="PANTHER" id="PTHR12210">
    <property type="entry name" value="DULLARD PROTEIN PHOSPHATASE"/>
    <property type="match status" value="1"/>
</dbReference>
<accession>A0A836C7A9</accession>
<reference evidence="4" key="1">
    <citation type="submission" date="2021-02" db="EMBL/GenBank/DDBJ databases">
        <title>First Annotated Genome of the Yellow-green Alga Tribonema minus.</title>
        <authorList>
            <person name="Mahan K.M."/>
        </authorList>
    </citation>
    <scope>NUCLEOTIDE SEQUENCE</scope>
    <source>
        <strain evidence="4">UTEX B ZZ1240</strain>
    </source>
</reference>
<organism evidence="4 5">
    <name type="scientific">Tribonema minus</name>
    <dbReference type="NCBI Taxonomy" id="303371"/>
    <lineage>
        <taxon>Eukaryota</taxon>
        <taxon>Sar</taxon>
        <taxon>Stramenopiles</taxon>
        <taxon>Ochrophyta</taxon>
        <taxon>PX clade</taxon>
        <taxon>Xanthophyceae</taxon>
        <taxon>Tribonematales</taxon>
        <taxon>Tribonemataceae</taxon>
        <taxon>Tribonema</taxon>
    </lineage>
</organism>
<dbReference type="Proteomes" id="UP000664859">
    <property type="component" value="Unassembled WGS sequence"/>
</dbReference>
<comment type="similarity">
    <text evidence="1">Belongs to the TIM50 family.</text>
</comment>
<dbReference type="InterPro" id="IPR004274">
    <property type="entry name" value="FCP1_dom"/>
</dbReference>
<name>A0A836C7A9_9STRA</name>
<feature type="domain" description="FCP1 homology" evidence="3">
    <location>
        <begin position="24"/>
        <end position="199"/>
    </location>
</feature>
<dbReference type="OrthoDB" id="277011at2759"/>
<keyword evidence="1" id="KW-0653">Protein transport</keyword>
<dbReference type="InterPro" id="IPR050365">
    <property type="entry name" value="TIM50"/>
</dbReference>
<sequence length="286" mass="31240">MVGPVCVQTASEAELPLGFKAASANLERLTVILDMDECLLHSKFHGLGSIDYRQQEERPEDIGEVNSFCIPLDDGVAQVNIRPGLHDFLEELAKTCDVVVFTAAMPDYAGPVLDKLDPTGRLISKRLYRSSCRQVRGAFLKDLSVLGPVFDKHPGRCVLLDNNPCSFLCQPTNGILVTSFYDDAEDTALASVLQLVQHLEHAPDVRPILRDMFRLESLLREYRAMLFPEEDEQQQEKENAAAGSNHGAQSAAADAAADGAAWDSDEVSTCSTEDAWGADATAVMDL</sequence>
<evidence type="ECO:0000259" key="3">
    <source>
        <dbReference type="PROSITE" id="PS50969"/>
    </source>
</evidence>
<comment type="function">
    <text evidence="1">Essential component of the TIM23 complex, a complex that mediates the translocation of transit peptide-containing proteins across the mitochondrial inner membrane.</text>
</comment>
<dbReference type="CDD" id="cd07521">
    <property type="entry name" value="HAD_FCP1-like"/>
    <property type="match status" value="1"/>
</dbReference>
<evidence type="ECO:0000313" key="4">
    <source>
        <dbReference type="EMBL" id="KAG5175705.1"/>
    </source>
</evidence>
<dbReference type="Gene3D" id="3.40.50.1000">
    <property type="entry name" value="HAD superfamily/HAD-like"/>
    <property type="match status" value="1"/>
</dbReference>
<dbReference type="EMBL" id="JAFCMP010000547">
    <property type="protein sequence ID" value="KAG5175705.1"/>
    <property type="molecule type" value="Genomic_DNA"/>
</dbReference>
<keyword evidence="1" id="KW-0496">Mitochondrion</keyword>
<keyword evidence="1" id="KW-0813">Transport</keyword>
<proteinExistence type="inferred from homology"/>